<dbReference type="PaxDb" id="67767-A0A0J7N260"/>
<accession>A0A0J7N260</accession>
<dbReference type="GO" id="GO:0004519">
    <property type="term" value="F:endonuclease activity"/>
    <property type="evidence" value="ECO:0007669"/>
    <property type="project" value="UniProtKB-KW"/>
</dbReference>
<name>A0A0J7N260_LASNI</name>
<keyword evidence="1" id="KW-0378">Hydrolase</keyword>
<evidence type="ECO:0000313" key="2">
    <source>
        <dbReference type="Proteomes" id="UP000036403"/>
    </source>
</evidence>
<dbReference type="OrthoDB" id="6782876at2759"/>
<keyword evidence="1" id="KW-0548">Nucleotidyltransferase</keyword>
<gene>
    <name evidence="1" type="ORF">RF55_14212</name>
</gene>
<dbReference type="AlphaFoldDB" id="A0A0J7N260"/>
<keyword evidence="2" id="KW-1185">Reference proteome</keyword>
<dbReference type="EMBL" id="LBMM01011611">
    <property type="protein sequence ID" value="KMQ86740.1"/>
    <property type="molecule type" value="Genomic_DNA"/>
</dbReference>
<organism evidence="1 2">
    <name type="scientific">Lasius niger</name>
    <name type="common">Black garden ant</name>
    <dbReference type="NCBI Taxonomy" id="67767"/>
    <lineage>
        <taxon>Eukaryota</taxon>
        <taxon>Metazoa</taxon>
        <taxon>Ecdysozoa</taxon>
        <taxon>Arthropoda</taxon>
        <taxon>Hexapoda</taxon>
        <taxon>Insecta</taxon>
        <taxon>Pterygota</taxon>
        <taxon>Neoptera</taxon>
        <taxon>Endopterygota</taxon>
        <taxon>Hymenoptera</taxon>
        <taxon>Apocrita</taxon>
        <taxon>Aculeata</taxon>
        <taxon>Formicoidea</taxon>
        <taxon>Formicidae</taxon>
        <taxon>Formicinae</taxon>
        <taxon>Lasius</taxon>
        <taxon>Lasius</taxon>
    </lineage>
</organism>
<keyword evidence="1" id="KW-0695">RNA-directed DNA polymerase</keyword>
<proteinExistence type="predicted"/>
<comment type="caution">
    <text evidence="1">The sequence shown here is derived from an EMBL/GenBank/DDBJ whole genome shotgun (WGS) entry which is preliminary data.</text>
</comment>
<reference evidence="1 2" key="1">
    <citation type="submission" date="2015-04" db="EMBL/GenBank/DDBJ databases">
        <title>Lasius niger genome sequencing.</title>
        <authorList>
            <person name="Konorov E.A."/>
            <person name="Nikitin M.A."/>
            <person name="Kirill M.V."/>
            <person name="Chang P."/>
        </authorList>
    </citation>
    <scope>NUCLEOTIDE SEQUENCE [LARGE SCALE GENOMIC DNA]</scope>
    <source>
        <tissue evidence="1">Whole</tissue>
    </source>
</reference>
<dbReference type="Proteomes" id="UP000036403">
    <property type="component" value="Unassembled WGS sequence"/>
</dbReference>
<keyword evidence="1" id="KW-0255">Endonuclease</keyword>
<sequence length="114" mass="13864">MVKKQCWMTYEIMELMSERRSYKGRDLAKYKEVHHVIRWKIHLAKEQRLAEQCERIKDLQHRHDSFNVHKTIKETLGINKSRGYGILFDSTHNIAVSITEKLKVWQIYIEKFFQ</sequence>
<dbReference type="GO" id="GO:0003964">
    <property type="term" value="F:RNA-directed DNA polymerase activity"/>
    <property type="evidence" value="ECO:0007669"/>
    <property type="project" value="UniProtKB-KW"/>
</dbReference>
<evidence type="ECO:0000313" key="1">
    <source>
        <dbReference type="EMBL" id="KMQ86740.1"/>
    </source>
</evidence>
<protein>
    <submittedName>
        <fullName evidence="1">Endonuclease-reverse transcriptase</fullName>
    </submittedName>
</protein>
<keyword evidence="1" id="KW-0540">Nuclease</keyword>
<keyword evidence="1" id="KW-0808">Transferase</keyword>